<comment type="caution">
    <text evidence="6">The sequence shown here is derived from an EMBL/GenBank/DDBJ whole genome shotgun (WGS) entry which is preliminary data.</text>
</comment>
<accession>A0A8H6WCZ1</accession>
<evidence type="ECO:0000256" key="3">
    <source>
        <dbReference type="ARBA" id="ARBA00022723"/>
    </source>
</evidence>
<feature type="domain" description="Threonyl/alanyl tRNA synthetase SAD" evidence="5">
    <location>
        <begin position="266"/>
        <end position="295"/>
    </location>
</feature>
<evidence type="ECO:0000256" key="4">
    <source>
        <dbReference type="ARBA" id="ARBA00022833"/>
    </source>
</evidence>
<sequence>MVADSDYHRILPGSDALRGWISHSDKYSTPVGLLACQRDPLLRRHRAFVVSSSISAPPPQLKGKPAKKSVIAPTLPSNAVILEVILSDTCLFPEGGGQPTDTGVIHADGITWPVLKVLRHGGSAVHYVQVVGERTAEEALQFFSTGAQVEAELDDAGWERRVDHMTLHTSQHLLSALLETKLQLPTLSWSLTSYPSPCYVEVPRGMTVDEIAMIQREANNLVFEGRKVHIEAQELDRESLAPVEKTEAGRAVGRGLPDDYTGGVHRVVFIDGVDKNPCCGTHLPSLNNLQLFLLPHTDALSRSATTVARLYFLAGPRLMLHLTSTHNHLSSTAALLSCGLPQVPERVGQVVDDRKAATKRVEDIESELAKYIAADLLTEMEKAPVDSLFKKHIHRQDDSSTALTFLTAIASAVADGSSKLQEKRSYALVFSSSPTAQAATNTNVVFVAGSDDARVKALGDGLKATVGIKGGGRGLKWSGKVIGTWKTKEDAGVEQVLATVS</sequence>
<comment type="similarity">
    <text evidence="2">Belongs to the class-II aminoacyl-tRNA synthetase family. Alax-L subfamily.</text>
</comment>
<dbReference type="SUPFAM" id="SSF55186">
    <property type="entry name" value="ThrRS/AlaRS common domain"/>
    <property type="match status" value="1"/>
</dbReference>
<evidence type="ECO:0000256" key="1">
    <source>
        <dbReference type="ARBA" id="ARBA00001947"/>
    </source>
</evidence>
<proteinExistence type="inferred from homology"/>
<dbReference type="Proteomes" id="UP000613580">
    <property type="component" value="Unassembled WGS sequence"/>
</dbReference>
<dbReference type="InterPro" id="IPR051335">
    <property type="entry name" value="Alanyl-tRNA_Editing_Enzymes"/>
</dbReference>
<keyword evidence="3" id="KW-0479">Metal-binding</keyword>
<dbReference type="InterPro" id="IPR018163">
    <property type="entry name" value="Thr/Ala-tRNA-synth_IIc_edit"/>
</dbReference>
<evidence type="ECO:0000313" key="6">
    <source>
        <dbReference type="EMBL" id="KAF7313292.1"/>
    </source>
</evidence>
<organism evidence="6 7">
    <name type="scientific">Mycena chlorophos</name>
    <name type="common">Agaric fungus</name>
    <name type="synonym">Agaricus chlorophos</name>
    <dbReference type="NCBI Taxonomy" id="658473"/>
    <lineage>
        <taxon>Eukaryota</taxon>
        <taxon>Fungi</taxon>
        <taxon>Dikarya</taxon>
        <taxon>Basidiomycota</taxon>
        <taxon>Agaricomycotina</taxon>
        <taxon>Agaricomycetes</taxon>
        <taxon>Agaricomycetidae</taxon>
        <taxon>Agaricales</taxon>
        <taxon>Marasmiineae</taxon>
        <taxon>Mycenaceae</taxon>
        <taxon>Mycena</taxon>
    </lineage>
</organism>
<dbReference type="InterPro" id="IPR012947">
    <property type="entry name" value="tRNA_SAD"/>
</dbReference>
<dbReference type="GO" id="GO:0002196">
    <property type="term" value="F:Ser-tRNA(Ala) deacylase activity"/>
    <property type="evidence" value="ECO:0007669"/>
    <property type="project" value="TreeGrafter"/>
</dbReference>
<evidence type="ECO:0000259" key="5">
    <source>
        <dbReference type="Pfam" id="PF07973"/>
    </source>
</evidence>
<dbReference type="OrthoDB" id="288942at2759"/>
<dbReference type="GO" id="GO:0046872">
    <property type="term" value="F:metal ion binding"/>
    <property type="evidence" value="ECO:0007669"/>
    <property type="project" value="UniProtKB-KW"/>
</dbReference>
<dbReference type="GO" id="GO:0004812">
    <property type="term" value="F:aminoacyl-tRNA ligase activity"/>
    <property type="evidence" value="ECO:0007669"/>
    <property type="project" value="InterPro"/>
</dbReference>
<evidence type="ECO:0000313" key="7">
    <source>
        <dbReference type="Proteomes" id="UP000613580"/>
    </source>
</evidence>
<dbReference type="Gene3D" id="2.40.30.130">
    <property type="match status" value="1"/>
</dbReference>
<dbReference type="InterPro" id="IPR009000">
    <property type="entry name" value="Transl_B-barrel_sf"/>
</dbReference>
<protein>
    <submittedName>
        <fullName evidence="6">tRNA-SAD domain-containing protein</fullName>
    </submittedName>
</protein>
<keyword evidence="4" id="KW-0862">Zinc</keyword>
<keyword evidence="7" id="KW-1185">Reference proteome</keyword>
<name>A0A8H6WCZ1_MYCCL</name>
<dbReference type="PANTHER" id="PTHR43462">
    <property type="entry name" value="ALANYL-TRNA EDITING PROTEIN"/>
    <property type="match status" value="1"/>
</dbReference>
<gene>
    <name evidence="6" type="ORF">HMN09_00484600</name>
</gene>
<dbReference type="Pfam" id="PF07973">
    <property type="entry name" value="tRNA_SAD"/>
    <property type="match status" value="1"/>
</dbReference>
<dbReference type="SUPFAM" id="SSF50447">
    <property type="entry name" value="Translation proteins"/>
    <property type="match status" value="1"/>
</dbReference>
<dbReference type="Gene3D" id="3.30.980.10">
    <property type="entry name" value="Threonyl-trna Synthetase, Chain A, domain 2"/>
    <property type="match status" value="1"/>
</dbReference>
<comment type="cofactor">
    <cofactor evidence="1">
        <name>Zn(2+)</name>
        <dbReference type="ChEBI" id="CHEBI:29105"/>
    </cofactor>
</comment>
<dbReference type="GO" id="GO:0043039">
    <property type="term" value="P:tRNA aminoacylation"/>
    <property type="evidence" value="ECO:0007669"/>
    <property type="project" value="InterPro"/>
</dbReference>
<dbReference type="AlphaFoldDB" id="A0A8H6WCZ1"/>
<reference evidence="6" key="1">
    <citation type="submission" date="2020-05" db="EMBL/GenBank/DDBJ databases">
        <title>Mycena genomes resolve the evolution of fungal bioluminescence.</title>
        <authorList>
            <person name="Tsai I.J."/>
        </authorList>
    </citation>
    <scope>NUCLEOTIDE SEQUENCE</scope>
    <source>
        <strain evidence="6">110903Hualien_Pintung</strain>
    </source>
</reference>
<dbReference type="PANTHER" id="PTHR43462:SF1">
    <property type="entry name" value="ALANYL-TRNA EDITING PROTEIN AARSD1"/>
    <property type="match status" value="1"/>
</dbReference>
<dbReference type="EMBL" id="JACAZE010000006">
    <property type="protein sequence ID" value="KAF7313292.1"/>
    <property type="molecule type" value="Genomic_DNA"/>
</dbReference>
<evidence type="ECO:0000256" key="2">
    <source>
        <dbReference type="ARBA" id="ARBA00008429"/>
    </source>
</evidence>
<dbReference type="GO" id="GO:0005524">
    <property type="term" value="F:ATP binding"/>
    <property type="evidence" value="ECO:0007669"/>
    <property type="project" value="InterPro"/>
</dbReference>